<organism evidence="3 4">
    <name type="scientific">Mucilaginibacter yixingensis</name>
    <dbReference type="NCBI Taxonomy" id="1295612"/>
    <lineage>
        <taxon>Bacteria</taxon>
        <taxon>Pseudomonadati</taxon>
        <taxon>Bacteroidota</taxon>
        <taxon>Sphingobacteriia</taxon>
        <taxon>Sphingobacteriales</taxon>
        <taxon>Sphingobacteriaceae</taxon>
        <taxon>Mucilaginibacter</taxon>
    </lineage>
</organism>
<dbReference type="InterPro" id="IPR004380">
    <property type="entry name" value="Asp_race"/>
</dbReference>
<name>A0A2T5J9M9_9SPHI</name>
<sequence>MKILGLVGGTSYISTIDYYKHINAEINRHLGGLQFADLRLHSFNYADISRHNEAGNWDATLDLVTAACQGLQQAGAEAIVLCANTTHKVADDLQKRISVPIIHIATVTAKAIQQKKLKKVALLGTRFTMEFDFFKDKLTEHGIETLIPNDADRAYVHQTINDELAKGDIRPKTRAAYINIINKLIAQGAQGVILGCTEIPLLIKPGDVDIPMFDTMLIHAQAAVEFALS</sequence>
<dbReference type="GO" id="GO:0047661">
    <property type="term" value="F:amino-acid racemase activity"/>
    <property type="evidence" value="ECO:0007669"/>
    <property type="project" value="InterPro"/>
</dbReference>
<dbReference type="InterPro" id="IPR033134">
    <property type="entry name" value="Asp/Glu_racemase_AS_2"/>
</dbReference>
<dbReference type="RefSeq" id="WP_107828684.1">
    <property type="nucleotide sequence ID" value="NZ_CP160205.1"/>
</dbReference>
<evidence type="ECO:0000256" key="2">
    <source>
        <dbReference type="ARBA" id="ARBA00023235"/>
    </source>
</evidence>
<evidence type="ECO:0000256" key="1">
    <source>
        <dbReference type="ARBA" id="ARBA00007847"/>
    </source>
</evidence>
<dbReference type="Proteomes" id="UP000244168">
    <property type="component" value="Unassembled WGS sequence"/>
</dbReference>
<dbReference type="SUPFAM" id="SSF53681">
    <property type="entry name" value="Aspartate/glutamate racemase"/>
    <property type="match status" value="2"/>
</dbReference>
<dbReference type="NCBIfam" id="TIGR00035">
    <property type="entry name" value="asp_race"/>
    <property type="match status" value="1"/>
</dbReference>
<keyword evidence="4" id="KW-1185">Reference proteome</keyword>
<dbReference type="AlphaFoldDB" id="A0A2T5J9M9"/>
<dbReference type="InterPro" id="IPR001920">
    <property type="entry name" value="Asp/Glu_race"/>
</dbReference>
<protein>
    <submittedName>
        <fullName evidence="3">Aspartate racemase</fullName>
    </submittedName>
</protein>
<evidence type="ECO:0000313" key="3">
    <source>
        <dbReference type="EMBL" id="PTQ96734.1"/>
    </source>
</evidence>
<evidence type="ECO:0000313" key="4">
    <source>
        <dbReference type="Proteomes" id="UP000244168"/>
    </source>
</evidence>
<dbReference type="PANTHER" id="PTHR21198">
    <property type="entry name" value="GLUTAMATE RACEMASE"/>
    <property type="match status" value="1"/>
</dbReference>
<proteinExistence type="inferred from homology"/>
<reference evidence="3 4" key="1">
    <citation type="submission" date="2018-04" db="EMBL/GenBank/DDBJ databases">
        <title>Genomic Encyclopedia of Archaeal and Bacterial Type Strains, Phase II (KMG-II): from individual species to whole genera.</title>
        <authorList>
            <person name="Goeker M."/>
        </authorList>
    </citation>
    <scope>NUCLEOTIDE SEQUENCE [LARGE SCALE GENOMIC DNA]</scope>
    <source>
        <strain evidence="3 4">DSM 26809</strain>
    </source>
</reference>
<dbReference type="PANTHER" id="PTHR21198:SF7">
    <property type="entry name" value="ASPARTATE-GLUTAMATE RACEMASE FAMILY"/>
    <property type="match status" value="1"/>
</dbReference>
<dbReference type="InterPro" id="IPR015942">
    <property type="entry name" value="Asp/Glu/hydantoin_racemase"/>
</dbReference>
<comment type="caution">
    <text evidence="3">The sequence shown here is derived from an EMBL/GenBank/DDBJ whole genome shotgun (WGS) entry which is preliminary data.</text>
</comment>
<dbReference type="OrthoDB" id="9803739at2"/>
<comment type="similarity">
    <text evidence="1">Belongs to the aspartate/glutamate racemases family.</text>
</comment>
<dbReference type="Gene3D" id="3.40.50.1860">
    <property type="match status" value="2"/>
</dbReference>
<dbReference type="PROSITE" id="PS00924">
    <property type="entry name" value="ASP_GLU_RACEMASE_2"/>
    <property type="match status" value="1"/>
</dbReference>
<accession>A0A2T5J9M9</accession>
<gene>
    <name evidence="3" type="ORF">C8P68_104222</name>
</gene>
<dbReference type="Pfam" id="PF01177">
    <property type="entry name" value="Asp_Glu_race"/>
    <property type="match status" value="1"/>
</dbReference>
<dbReference type="EMBL" id="QAOQ01000004">
    <property type="protein sequence ID" value="PTQ96734.1"/>
    <property type="molecule type" value="Genomic_DNA"/>
</dbReference>
<keyword evidence="2" id="KW-0413">Isomerase</keyword>